<reference evidence="3" key="2">
    <citation type="submission" date="2021-04" db="EMBL/GenBank/DDBJ databases">
        <authorList>
            <person name="Podell S."/>
        </authorList>
    </citation>
    <scope>NUCLEOTIDE SEQUENCE</scope>
    <source>
        <strain evidence="3">Hildebrandi</strain>
    </source>
</reference>
<dbReference type="InterPro" id="IPR001214">
    <property type="entry name" value="SET_dom"/>
</dbReference>
<evidence type="ECO:0000313" key="5">
    <source>
        <dbReference type="Proteomes" id="UP000693970"/>
    </source>
</evidence>
<sequence length="298" mass="33728">MIRQQISFFMINLLAVTVFVAASTSFAEESCSNDIQECANNYDTSSSSVPAVPPGGMFKFDDDLWDTSKGNKVDMEKVRRIIGCPKVEEFGTFDDNPYIYSSRIPTEENTWRHMYEAYHAAVPPHEASIPKQYDPTAFVQPIKIQVAAIVGRGIRTTEFIPKGTLVWRPRNAAEFRRVEDLRKFLEHILTYSTYEVACDALLWSYTSRASPKENDYILCIDMDEGSLINVADDDDELNLAQTLERIDDKERTVYGCQTGSLYATRDIEAGEELRMDYGDFAEADGFGVLGIDMTEQSF</sequence>
<protein>
    <submittedName>
        <fullName evidence="3">SET methyltransferase domain containing protein</fullName>
    </submittedName>
</protein>
<keyword evidence="3" id="KW-0489">Methyltransferase</keyword>
<feature type="signal peptide" evidence="1">
    <location>
        <begin position="1"/>
        <end position="22"/>
    </location>
</feature>
<dbReference type="OrthoDB" id="46969at2759"/>
<name>A0A9K3P9B5_9STRA</name>
<dbReference type="EMBL" id="JAGRRH010000059">
    <property type="protein sequence ID" value="KAG7338351.1"/>
    <property type="molecule type" value="Genomic_DNA"/>
</dbReference>
<organism evidence="3 5">
    <name type="scientific">Nitzschia inconspicua</name>
    <dbReference type="NCBI Taxonomy" id="303405"/>
    <lineage>
        <taxon>Eukaryota</taxon>
        <taxon>Sar</taxon>
        <taxon>Stramenopiles</taxon>
        <taxon>Ochrophyta</taxon>
        <taxon>Bacillariophyta</taxon>
        <taxon>Bacillariophyceae</taxon>
        <taxon>Bacillariophycidae</taxon>
        <taxon>Bacillariales</taxon>
        <taxon>Bacillariaceae</taxon>
        <taxon>Nitzschia</taxon>
    </lineage>
</organism>
<evidence type="ECO:0000313" key="3">
    <source>
        <dbReference type="EMBL" id="KAG7338351.1"/>
    </source>
</evidence>
<evidence type="ECO:0000256" key="1">
    <source>
        <dbReference type="SAM" id="SignalP"/>
    </source>
</evidence>
<keyword evidence="3" id="KW-0808">Transferase</keyword>
<feature type="chain" id="PRO_5039844495" evidence="1">
    <location>
        <begin position="23"/>
        <end position="298"/>
    </location>
</feature>
<evidence type="ECO:0000313" key="4">
    <source>
        <dbReference type="EMBL" id="KAG7365931.1"/>
    </source>
</evidence>
<reference evidence="3" key="1">
    <citation type="journal article" date="2021" name="Sci. Rep.">
        <title>Diploid genomic architecture of Nitzschia inconspicua, an elite biomass production diatom.</title>
        <authorList>
            <person name="Oliver A."/>
            <person name="Podell S."/>
            <person name="Pinowska A."/>
            <person name="Traller J.C."/>
            <person name="Smith S.R."/>
            <person name="McClure R."/>
            <person name="Beliaev A."/>
            <person name="Bohutskyi P."/>
            <person name="Hill E.A."/>
            <person name="Rabines A."/>
            <person name="Zheng H."/>
            <person name="Allen L.Z."/>
            <person name="Kuo A."/>
            <person name="Grigoriev I.V."/>
            <person name="Allen A.E."/>
            <person name="Hazlebeck D."/>
            <person name="Allen E.E."/>
        </authorList>
    </citation>
    <scope>NUCLEOTIDE SEQUENCE</scope>
    <source>
        <strain evidence="3">Hildebrandi</strain>
    </source>
</reference>
<keyword evidence="1" id="KW-0732">Signal</keyword>
<dbReference type="EMBL" id="JAGRRH010000007">
    <property type="protein sequence ID" value="KAG7365931.1"/>
    <property type="molecule type" value="Genomic_DNA"/>
</dbReference>
<evidence type="ECO:0000259" key="2">
    <source>
        <dbReference type="PROSITE" id="PS50280"/>
    </source>
</evidence>
<feature type="domain" description="SET" evidence="2">
    <location>
        <begin position="140"/>
        <end position="278"/>
    </location>
</feature>
<dbReference type="AlphaFoldDB" id="A0A9K3P9B5"/>
<comment type="caution">
    <text evidence="3">The sequence shown here is derived from an EMBL/GenBank/DDBJ whole genome shotgun (WGS) entry which is preliminary data.</text>
</comment>
<dbReference type="Pfam" id="PF00856">
    <property type="entry name" value="SET"/>
    <property type="match status" value="1"/>
</dbReference>
<dbReference type="PROSITE" id="PS50280">
    <property type="entry name" value="SET"/>
    <property type="match status" value="1"/>
</dbReference>
<gene>
    <name evidence="3" type="ORF">IV203_004749</name>
    <name evidence="4" type="ORF">IV203_028601</name>
</gene>
<keyword evidence="5" id="KW-1185">Reference proteome</keyword>
<accession>A0A9K3P9B5</accession>
<dbReference type="GO" id="GO:0032259">
    <property type="term" value="P:methylation"/>
    <property type="evidence" value="ECO:0007669"/>
    <property type="project" value="UniProtKB-KW"/>
</dbReference>
<proteinExistence type="predicted"/>
<dbReference type="GO" id="GO:0008168">
    <property type="term" value="F:methyltransferase activity"/>
    <property type="evidence" value="ECO:0007669"/>
    <property type="project" value="UniProtKB-KW"/>
</dbReference>
<dbReference type="Proteomes" id="UP000693970">
    <property type="component" value="Unassembled WGS sequence"/>
</dbReference>